<keyword evidence="2" id="KW-1185">Reference proteome</keyword>
<accession>A0ABZ0VFU6</accession>
<dbReference type="EMBL" id="CP139779">
    <property type="protein sequence ID" value="WQB71055.1"/>
    <property type="molecule type" value="Genomic_DNA"/>
</dbReference>
<sequence length="75" mass="8109">MQFAGVLPEDAPDPRLEREARLKDMPVPIVDLVPQPSVEFADFGVSTSRGGSGVDAMTVSVSATLWRTRPTSPIR</sequence>
<evidence type="ECO:0000313" key="2">
    <source>
        <dbReference type="Proteomes" id="UP001324533"/>
    </source>
</evidence>
<gene>
    <name evidence="1" type="ORF">T9R20_03575</name>
</gene>
<protein>
    <submittedName>
        <fullName evidence="1">Uncharacterized protein</fullName>
    </submittedName>
</protein>
<proteinExistence type="predicted"/>
<dbReference type="Proteomes" id="UP001324533">
    <property type="component" value="Chromosome"/>
</dbReference>
<organism evidence="1 2">
    <name type="scientific">Microbacterium invictum</name>
    <dbReference type="NCBI Taxonomy" id="515415"/>
    <lineage>
        <taxon>Bacteria</taxon>
        <taxon>Bacillati</taxon>
        <taxon>Actinomycetota</taxon>
        <taxon>Actinomycetes</taxon>
        <taxon>Micrococcales</taxon>
        <taxon>Microbacteriaceae</taxon>
        <taxon>Microbacterium</taxon>
    </lineage>
</organism>
<name>A0ABZ0VFU6_9MICO</name>
<dbReference type="RefSeq" id="WP_322411172.1">
    <property type="nucleotide sequence ID" value="NZ_CP139779.1"/>
</dbReference>
<reference evidence="1 2" key="1">
    <citation type="submission" date="2023-06" db="EMBL/GenBank/DDBJ databases">
        <title>Rock-solubilizing bacteria, Microbacterium invictum, promotes re-establishment of vegetation in rocky wasteland by accelerating rock bio-weathering and reshaping soil bacterial community.</title>
        <authorList>
            <person name="Liu C."/>
        </authorList>
    </citation>
    <scope>NUCLEOTIDE SEQUENCE [LARGE SCALE GENOMIC DNA]</scope>
    <source>
        <strain evidence="1 2">X-18</strain>
    </source>
</reference>
<evidence type="ECO:0000313" key="1">
    <source>
        <dbReference type="EMBL" id="WQB71055.1"/>
    </source>
</evidence>